<accession>A0A0J1FJR6</accession>
<proteinExistence type="predicted"/>
<gene>
    <name evidence="2" type="ORF">DEAC_c44110</name>
</gene>
<name>A0A0J1FJR6_9FIRM</name>
<comment type="caution">
    <text evidence="2">The sequence shown here is derived from an EMBL/GenBank/DDBJ whole genome shotgun (WGS) entry which is preliminary data.</text>
</comment>
<evidence type="ECO:0000313" key="3">
    <source>
        <dbReference type="Proteomes" id="UP000036356"/>
    </source>
</evidence>
<dbReference type="Proteomes" id="UP000036356">
    <property type="component" value="Unassembled WGS sequence"/>
</dbReference>
<keyword evidence="3" id="KW-1185">Reference proteome</keyword>
<dbReference type="EMBL" id="LDZY01000034">
    <property type="protein sequence ID" value="KLU63672.1"/>
    <property type="molecule type" value="Genomic_DNA"/>
</dbReference>
<organism evidence="2 3">
    <name type="scientific">Desulfosporosinus acididurans</name>
    <dbReference type="NCBI Taxonomy" id="476652"/>
    <lineage>
        <taxon>Bacteria</taxon>
        <taxon>Bacillati</taxon>
        <taxon>Bacillota</taxon>
        <taxon>Clostridia</taxon>
        <taxon>Eubacteriales</taxon>
        <taxon>Desulfitobacteriaceae</taxon>
        <taxon>Desulfosporosinus</taxon>
    </lineage>
</organism>
<feature type="domain" description="Transcriptional coactivator p15 (PC4) C-terminal" evidence="1">
    <location>
        <begin position="28"/>
        <end position="63"/>
    </location>
</feature>
<dbReference type="InterPro" id="IPR003173">
    <property type="entry name" value="PC4_C"/>
</dbReference>
<dbReference type="Pfam" id="PF02229">
    <property type="entry name" value="PC4"/>
    <property type="match status" value="1"/>
</dbReference>
<sequence length="70" mass="8136">MAYFDIVRRTLPAGLSDLVDWVKGMTFWNDKELKYDIREWSSDHSKMGKGVTLTSEELKTLRDMQVGLLI</sequence>
<dbReference type="Gene3D" id="2.30.31.70">
    <property type="match status" value="1"/>
</dbReference>
<dbReference type="AlphaFoldDB" id="A0A0J1FJR6"/>
<dbReference type="RefSeq" id="WP_047812162.1">
    <property type="nucleotide sequence ID" value="NZ_LDZY01000034.1"/>
</dbReference>
<dbReference type="GO" id="GO:0003677">
    <property type="term" value="F:DNA binding"/>
    <property type="evidence" value="ECO:0007669"/>
    <property type="project" value="InterPro"/>
</dbReference>
<evidence type="ECO:0000313" key="2">
    <source>
        <dbReference type="EMBL" id="KLU63672.1"/>
    </source>
</evidence>
<protein>
    <recommendedName>
        <fullName evidence="1">Transcriptional coactivator p15 (PC4) C-terminal domain-containing protein</fullName>
    </recommendedName>
</protein>
<reference evidence="2 3" key="1">
    <citation type="submission" date="2015-06" db="EMBL/GenBank/DDBJ databases">
        <title>Draft genome of the moderately acidophilic sulfate reducer Candidatus Desulfosporosinus acididurans strain M1.</title>
        <authorList>
            <person name="Poehlein A."/>
            <person name="Petzsch P."/>
            <person name="Johnson B.D."/>
            <person name="Schloemann M."/>
            <person name="Daniel R."/>
            <person name="Muehling M."/>
        </authorList>
    </citation>
    <scope>NUCLEOTIDE SEQUENCE [LARGE SCALE GENOMIC DNA]</scope>
    <source>
        <strain evidence="2 3">M1</strain>
    </source>
</reference>
<dbReference type="PATRIC" id="fig|476652.3.peg.4698"/>
<evidence type="ECO:0000259" key="1">
    <source>
        <dbReference type="Pfam" id="PF02229"/>
    </source>
</evidence>
<dbReference type="GO" id="GO:0006355">
    <property type="term" value="P:regulation of DNA-templated transcription"/>
    <property type="evidence" value="ECO:0007669"/>
    <property type="project" value="InterPro"/>
</dbReference>
<dbReference type="STRING" id="476652.DEAC_c44110"/>